<organism evidence="1 2">
    <name type="scientific">Bibersteinia trehalosi Y31</name>
    <dbReference type="NCBI Taxonomy" id="1261658"/>
    <lineage>
        <taxon>Bacteria</taxon>
        <taxon>Pseudomonadati</taxon>
        <taxon>Pseudomonadota</taxon>
        <taxon>Gammaproteobacteria</taxon>
        <taxon>Pasteurellales</taxon>
        <taxon>Pasteurellaceae</taxon>
        <taxon>Bibersteinia</taxon>
    </lineage>
</organism>
<sequence>MTPARQQELRSLYQEKAEAAAKIEQLGNYAQAADLWNLAGKYALTDKQKAWCRHRADYCENWQGKRERKK</sequence>
<dbReference type="EMBL" id="JACI01000001">
    <property type="protein sequence ID" value="OAQ15000.1"/>
    <property type="molecule type" value="Genomic_DNA"/>
</dbReference>
<reference evidence="1 2" key="1">
    <citation type="submission" date="2014-01" db="EMBL/GenBank/DDBJ databases">
        <authorList>
            <person name="Zuccon D."/>
        </authorList>
    </citation>
    <scope>NUCLEOTIDE SEQUENCE [LARGE SCALE GENOMIC DNA]</scope>
    <source>
        <strain evidence="1 2">Y31</strain>
    </source>
</reference>
<protein>
    <submittedName>
        <fullName evidence="1">PerC</fullName>
    </submittedName>
</protein>
<dbReference type="PATRIC" id="fig|1261658.3.peg.30"/>
<dbReference type="Proteomes" id="UP000078358">
    <property type="component" value="Unassembled WGS sequence"/>
</dbReference>
<dbReference type="InterPro" id="IPR047666">
    <property type="entry name" value="ANR_neg_reg"/>
</dbReference>
<accession>A0A179CZG1</accession>
<comment type="caution">
    <text evidence="1">The sequence shown here is derived from an EMBL/GenBank/DDBJ whole genome shotgun (WGS) entry which is preliminary data.</text>
</comment>
<name>A0A179CZG1_BIBTR</name>
<dbReference type="RefSeq" id="WP_064317860.1">
    <property type="nucleotide sequence ID" value="NZ_JACI01000001.1"/>
</dbReference>
<evidence type="ECO:0000313" key="1">
    <source>
        <dbReference type="EMBL" id="OAQ15000.1"/>
    </source>
</evidence>
<dbReference type="NCBIfam" id="NF033650">
    <property type="entry name" value="ANR_neg_reg"/>
    <property type="match status" value="1"/>
</dbReference>
<dbReference type="AlphaFoldDB" id="A0A179CZG1"/>
<evidence type="ECO:0000313" key="2">
    <source>
        <dbReference type="Proteomes" id="UP000078358"/>
    </source>
</evidence>
<gene>
    <name evidence="1" type="ORF">F480_00145</name>
</gene>
<proteinExistence type="predicted"/>